<evidence type="ECO:0000259" key="1">
    <source>
        <dbReference type="PROSITE" id="PS50983"/>
    </source>
</evidence>
<feature type="domain" description="Fe/B12 periplasmic-binding" evidence="1">
    <location>
        <begin position="96"/>
        <end position="369"/>
    </location>
</feature>
<dbReference type="Gene3D" id="3.40.50.1980">
    <property type="entry name" value="Nitrogenase molybdenum iron protein domain"/>
    <property type="match status" value="2"/>
</dbReference>
<dbReference type="PANTHER" id="PTHR30535:SF34">
    <property type="entry name" value="MOLYBDATE-BINDING PROTEIN MOLA"/>
    <property type="match status" value="1"/>
</dbReference>
<dbReference type="AlphaFoldDB" id="A0A831LZL8"/>
<evidence type="ECO:0000313" key="2">
    <source>
        <dbReference type="EMBL" id="HDS63457.1"/>
    </source>
</evidence>
<comment type="caution">
    <text evidence="2">The sequence shown here is derived from an EMBL/GenBank/DDBJ whole genome shotgun (WGS) entry which is preliminary data.</text>
</comment>
<gene>
    <name evidence="2" type="ORF">ENN52_04935</name>
</gene>
<dbReference type="PROSITE" id="PS50983">
    <property type="entry name" value="FE_B12_PBP"/>
    <property type="match status" value="1"/>
</dbReference>
<dbReference type="InterPro" id="IPR002491">
    <property type="entry name" value="ABC_transptr_periplasmic_BD"/>
</dbReference>
<reference evidence="2" key="1">
    <citation type="journal article" date="2020" name="mSystems">
        <title>Genome- and Community-Level Interaction Insights into Carbon Utilization and Element Cycling Functions of Hydrothermarchaeota in Hydrothermal Sediment.</title>
        <authorList>
            <person name="Zhou Z."/>
            <person name="Liu Y."/>
            <person name="Xu W."/>
            <person name="Pan J."/>
            <person name="Luo Z.H."/>
            <person name="Li M."/>
        </authorList>
    </citation>
    <scope>NUCLEOTIDE SEQUENCE</scope>
    <source>
        <strain evidence="2">SpSt-1183</strain>
    </source>
</reference>
<dbReference type="InterPro" id="IPR050902">
    <property type="entry name" value="ABC_Transporter_SBP"/>
</dbReference>
<dbReference type="Pfam" id="PF01497">
    <property type="entry name" value="Peripla_BP_2"/>
    <property type="match status" value="1"/>
</dbReference>
<accession>A0A831LZL8</accession>
<dbReference type="Proteomes" id="UP000885648">
    <property type="component" value="Unassembled WGS sequence"/>
</dbReference>
<dbReference type="PANTHER" id="PTHR30535">
    <property type="entry name" value="VITAMIN B12-BINDING PROTEIN"/>
    <property type="match status" value="1"/>
</dbReference>
<sequence length="401" mass="44274">MRCAGYATVIVFLLALVIAPAATAAVPTTPEEVQAVAGDVLAEEIISFMEAEHCGGTGDHLSRADLQDAALNYPEYPRRIVDSTGKTITIVRPLTRIVAYNSHWVTPLHQEDKIVGVANSAVRAAVINPYALGKINIGGGGPTFPDIEKIYECDPDAIITYVTLGPGDDFFVDKMPPSVKVIRMDFLEPSYLREEILKIGYLLDCEEEAARYVAWHDRYVDEIKERTAAIPDDERIRVFIDVGASGGADRRTASEGQYMHTHCTDAGGINVAADTVEAKTGVVNTEWIAQQNPDAILGLCYAGGYETDDPAELADHYSDLLGQKILTFTPAVKNNKVYIISYRYAYGLQYPAALATIAKWFYPDRFADLDPEAINQEYIDRFHGVDYDVTEQGVFTYPDRR</sequence>
<dbReference type="SUPFAM" id="SSF53807">
    <property type="entry name" value="Helical backbone' metal receptor"/>
    <property type="match status" value="1"/>
</dbReference>
<dbReference type="EMBL" id="DSBY01000205">
    <property type="protein sequence ID" value="HDS63457.1"/>
    <property type="molecule type" value="Genomic_DNA"/>
</dbReference>
<protein>
    <submittedName>
        <fullName evidence="2">ABC transporter substrate-binding protein</fullName>
    </submittedName>
</protein>
<organism evidence="2">
    <name type="scientific">Methanofollis liminatans</name>
    <dbReference type="NCBI Taxonomy" id="2201"/>
    <lineage>
        <taxon>Archaea</taxon>
        <taxon>Methanobacteriati</taxon>
        <taxon>Methanobacteriota</taxon>
        <taxon>Stenosarchaea group</taxon>
        <taxon>Methanomicrobia</taxon>
        <taxon>Methanomicrobiales</taxon>
        <taxon>Methanomicrobiaceae</taxon>
        <taxon>Methanofollis</taxon>
    </lineage>
</organism>
<proteinExistence type="predicted"/>
<name>A0A831LZL8_9EURY</name>